<proteinExistence type="predicted"/>
<gene>
    <name evidence="1" type="ORF">AWC17_20095</name>
</gene>
<dbReference type="Proteomes" id="UP000193781">
    <property type="component" value="Unassembled WGS sequence"/>
</dbReference>
<comment type="caution">
    <text evidence="1">The sequence shown here is derived from an EMBL/GenBank/DDBJ whole genome shotgun (WGS) entry which is preliminary data.</text>
</comment>
<reference evidence="1 2" key="1">
    <citation type="submission" date="2016-01" db="EMBL/GenBank/DDBJ databases">
        <title>The new phylogeny of the genus Mycobacterium.</title>
        <authorList>
            <person name="Tarcisio F."/>
            <person name="Conor M."/>
            <person name="Antonella G."/>
            <person name="Elisabetta G."/>
            <person name="Giulia F.S."/>
            <person name="Sara T."/>
            <person name="Anna F."/>
            <person name="Clotilde B."/>
            <person name="Roberto B."/>
            <person name="Veronica D.S."/>
            <person name="Fabio R."/>
            <person name="Monica P."/>
            <person name="Olivier J."/>
            <person name="Enrico T."/>
            <person name="Nicola S."/>
        </authorList>
    </citation>
    <scope>NUCLEOTIDE SEQUENCE [LARGE SCALE GENOMIC DNA]</scope>
    <source>
        <strain evidence="1 2">DSM 44803</strain>
    </source>
</reference>
<protein>
    <submittedName>
        <fullName evidence="1">Uncharacterized protein</fullName>
    </submittedName>
</protein>
<organism evidence="1 2">
    <name type="scientific">Mycobacterium nebraskense</name>
    <dbReference type="NCBI Taxonomy" id="244292"/>
    <lineage>
        <taxon>Bacteria</taxon>
        <taxon>Bacillati</taxon>
        <taxon>Actinomycetota</taxon>
        <taxon>Actinomycetes</taxon>
        <taxon>Mycobacteriales</taxon>
        <taxon>Mycobacteriaceae</taxon>
        <taxon>Mycobacterium</taxon>
    </lineage>
</organism>
<dbReference type="AlphaFoldDB" id="A0A1X1YTC8"/>
<evidence type="ECO:0000313" key="2">
    <source>
        <dbReference type="Proteomes" id="UP000193781"/>
    </source>
</evidence>
<sequence>MNELAADKLLGLDDQAVADLHHDLDSLLERPSFAAQLVEHGVDVLGDLLDLVDRVTFEDQDRVMDWISQ</sequence>
<name>A0A1X1YTC8_9MYCO</name>
<keyword evidence="2" id="KW-1185">Reference proteome</keyword>
<accession>A0A1X1YTC8</accession>
<evidence type="ECO:0000313" key="1">
    <source>
        <dbReference type="EMBL" id="ORW14335.1"/>
    </source>
</evidence>
<dbReference type="EMBL" id="LQPH01000183">
    <property type="protein sequence ID" value="ORW14335.1"/>
    <property type="molecule type" value="Genomic_DNA"/>
</dbReference>